<evidence type="ECO:0000256" key="3">
    <source>
        <dbReference type="ARBA" id="ARBA00022741"/>
    </source>
</evidence>
<organism evidence="9 10">
    <name type="scientific">Meganyctiphanes norvegica</name>
    <name type="common">Northern krill</name>
    <name type="synonym">Thysanopoda norvegica</name>
    <dbReference type="NCBI Taxonomy" id="48144"/>
    <lineage>
        <taxon>Eukaryota</taxon>
        <taxon>Metazoa</taxon>
        <taxon>Ecdysozoa</taxon>
        <taxon>Arthropoda</taxon>
        <taxon>Crustacea</taxon>
        <taxon>Multicrustacea</taxon>
        <taxon>Malacostraca</taxon>
        <taxon>Eumalacostraca</taxon>
        <taxon>Eucarida</taxon>
        <taxon>Euphausiacea</taxon>
        <taxon>Euphausiidae</taxon>
        <taxon>Meganyctiphanes</taxon>
    </lineage>
</organism>
<keyword evidence="10" id="KW-1185">Reference proteome</keyword>
<dbReference type="InterPro" id="IPR016064">
    <property type="entry name" value="NAD/diacylglycerol_kinase_sf"/>
</dbReference>
<dbReference type="Gene3D" id="3.40.50.10330">
    <property type="entry name" value="Probable inorganic polyphosphate/atp-NAD kinase, domain 1"/>
    <property type="match status" value="1"/>
</dbReference>
<accession>A0AAV2RBH7</accession>
<dbReference type="PANTHER" id="PTHR12358:SF112">
    <property type="entry name" value="LD11247P-RELATED"/>
    <property type="match status" value="1"/>
</dbReference>
<evidence type="ECO:0000313" key="9">
    <source>
        <dbReference type="EMBL" id="CAL4121314.1"/>
    </source>
</evidence>
<evidence type="ECO:0000256" key="5">
    <source>
        <dbReference type="ARBA" id="ARBA00022840"/>
    </source>
</evidence>
<comment type="subcellular location">
    <subcellularLocation>
        <location evidence="1">Endomembrane system</location>
    </subcellularLocation>
</comment>
<keyword evidence="6" id="KW-0472">Membrane</keyword>
<dbReference type="Pfam" id="PF00781">
    <property type="entry name" value="DAGK_cat"/>
    <property type="match status" value="1"/>
</dbReference>
<dbReference type="GO" id="GO:0046512">
    <property type="term" value="P:sphingosine biosynthetic process"/>
    <property type="evidence" value="ECO:0007669"/>
    <property type="project" value="TreeGrafter"/>
</dbReference>
<dbReference type="Proteomes" id="UP001497623">
    <property type="component" value="Unassembled WGS sequence"/>
</dbReference>
<keyword evidence="4" id="KW-0418">Kinase</keyword>
<dbReference type="GO" id="GO:0016020">
    <property type="term" value="C:membrane"/>
    <property type="evidence" value="ECO:0007669"/>
    <property type="project" value="TreeGrafter"/>
</dbReference>
<dbReference type="SMART" id="SM00046">
    <property type="entry name" value="DAGKc"/>
    <property type="match status" value="1"/>
</dbReference>
<name>A0AAV2RBH7_MEGNR</name>
<dbReference type="GO" id="GO:0012505">
    <property type="term" value="C:endomembrane system"/>
    <property type="evidence" value="ECO:0007669"/>
    <property type="project" value="UniProtKB-SubCell"/>
</dbReference>
<dbReference type="GO" id="GO:0008481">
    <property type="term" value="F:sphingosine kinase activity"/>
    <property type="evidence" value="ECO:0007669"/>
    <property type="project" value="UniProtKB-EC"/>
</dbReference>
<dbReference type="GO" id="GO:0042981">
    <property type="term" value="P:regulation of apoptotic process"/>
    <property type="evidence" value="ECO:0007669"/>
    <property type="project" value="UniProtKB-ARBA"/>
</dbReference>
<evidence type="ECO:0000256" key="1">
    <source>
        <dbReference type="ARBA" id="ARBA00004308"/>
    </source>
</evidence>
<proteinExistence type="predicted"/>
<dbReference type="SUPFAM" id="SSF111331">
    <property type="entry name" value="NAD kinase/diacylglycerol kinase-like"/>
    <property type="match status" value="1"/>
</dbReference>
<feature type="domain" description="DAGKc" evidence="8">
    <location>
        <begin position="143"/>
        <end position="288"/>
    </location>
</feature>
<evidence type="ECO:0000256" key="7">
    <source>
        <dbReference type="ARBA" id="ARBA00044037"/>
    </source>
</evidence>
<reference evidence="9 10" key="1">
    <citation type="submission" date="2024-05" db="EMBL/GenBank/DDBJ databases">
        <authorList>
            <person name="Wallberg A."/>
        </authorList>
    </citation>
    <scope>NUCLEOTIDE SEQUENCE [LARGE SCALE GENOMIC DNA]</scope>
</reference>
<keyword evidence="2" id="KW-0808">Transferase</keyword>
<sequence length="290" mass="32145">MQDTSRPWRLQGNFKQYKIKDEQFDLIIDQAGLRVTPRSSNKGVKSPTTLLAPSDLVGCVCMKSESGNPTHVAFFSVYSYKLKSKGGGKNRRTRTTFTFQVDDDSSFQQNLNIANKWRIAIYCTIRGVHFHSIQGQQSQDGLVSQRKLLILINPNSGPGKAEQIYNKQVAPVLGEAEIPHQVVVTKRANHAKDIVKSADLNKYAGIVIVSGDGLVYEVYNGLLERSDWESAITIPLGIIPGGSGNGLARSIAHWLREPYLENPVLVSTLNLVYAQPSPMDLVLIQTDQHQ</sequence>
<dbReference type="FunFam" id="3.40.50.10330:FF:000005">
    <property type="entry name" value="Sphingosine kinase 2"/>
    <property type="match status" value="1"/>
</dbReference>
<gene>
    <name evidence="9" type="ORF">MNOR_LOCUS22433</name>
</gene>
<keyword evidence="5" id="KW-0067">ATP-binding</keyword>
<evidence type="ECO:0000256" key="6">
    <source>
        <dbReference type="ARBA" id="ARBA00023136"/>
    </source>
</evidence>
<keyword evidence="3" id="KW-0547">Nucleotide-binding</keyword>
<protein>
    <recommendedName>
        <fullName evidence="7">sphingosine kinase</fullName>
        <ecNumber evidence="7">2.7.1.91</ecNumber>
    </recommendedName>
</protein>
<dbReference type="InterPro" id="IPR050187">
    <property type="entry name" value="Lipid_Phosphate_FormReg"/>
</dbReference>
<dbReference type="PANTHER" id="PTHR12358">
    <property type="entry name" value="SPHINGOSINE KINASE"/>
    <property type="match status" value="1"/>
</dbReference>
<dbReference type="GO" id="GO:0005524">
    <property type="term" value="F:ATP binding"/>
    <property type="evidence" value="ECO:0007669"/>
    <property type="project" value="UniProtKB-KW"/>
</dbReference>
<dbReference type="InterPro" id="IPR017438">
    <property type="entry name" value="ATP-NAD_kinase_N"/>
</dbReference>
<evidence type="ECO:0000256" key="4">
    <source>
        <dbReference type="ARBA" id="ARBA00022777"/>
    </source>
</evidence>
<dbReference type="PROSITE" id="PS50146">
    <property type="entry name" value="DAGK"/>
    <property type="match status" value="1"/>
</dbReference>
<feature type="non-terminal residue" evidence="9">
    <location>
        <position position="290"/>
    </location>
</feature>
<dbReference type="InterPro" id="IPR001206">
    <property type="entry name" value="Diacylglycerol_kinase_cat_dom"/>
</dbReference>
<dbReference type="GO" id="GO:0005737">
    <property type="term" value="C:cytoplasm"/>
    <property type="evidence" value="ECO:0007669"/>
    <property type="project" value="TreeGrafter"/>
</dbReference>
<dbReference type="AlphaFoldDB" id="A0AAV2RBH7"/>
<evidence type="ECO:0000259" key="8">
    <source>
        <dbReference type="PROSITE" id="PS50146"/>
    </source>
</evidence>
<dbReference type="EC" id="2.7.1.91" evidence="7"/>
<comment type="caution">
    <text evidence="9">The sequence shown here is derived from an EMBL/GenBank/DDBJ whole genome shotgun (WGS) entry which is preliminary data.</text>
</comment>
<evidence type="ECO:0000313" key="10">
    <source>
        <dbReference type="Proteomes" id="UP001497623"/>
    </source>
</evidence>
<evidence type="ECO:0000256" key="2">
    <source>
        <dbReference type="ARBA" id="ARBA00022679"/>
    </source>
</evidence>
<dbReference type="EMBL" id="CAXKWB010018868">
    <property type="protein sequence ID" value="CAL4121314.1"/>
    <property type="molecule type" value="Genomic_DNA"/>
</dbReference>